<evidence type="ECO:0000313" key="1">
    <source>
        <dbReference type="EMBL" id="AJF97651.1"/>
    </source>
</evidence>
<proteinExistence type="predicted"/>
<accession>A0A0B5J9W6</accession>
<dbReference type="GeneID" id="23462568"/>
<evidence type="ECO:0000313" key="2">
    <source>
        <dbReference type="Proteomes" id="UP000202511"/>
    </source>
</evidence>
<organism evidence="1 2">
    <name type="scientific">Pandoravirus inopinatum</name>
    <dbReference type="NCBI Taxonomy" id="1605721"/>
    <lineage>
        <taxon>Viruses</taxon>
        <taxon>Pandoravirus</taxon>
    </lineage>
</organism>
<dbReference type="RefSeq" id="YP_009119886.1">
    <property type="nucleotide sequence ID" value="NC_026440.1"/>
</dbReference>
<protein>
    <submittedName>
        <fullName evidence="1">Uncharacterized protein</fullName>
    </submittedName>
</protein>
<dbReference type="Proteomes" id="UP000202511">
    <property type="component" value="Segment"/>
</dbReference>
<reference evidence="1 2" key="1">
    <citation type="journal article" date="2015" name="Parasitol. Res.">
        <title>Viruses in close associations with free-living amoebae.</title>
        <authorList>
            <person name="Scheid P."/>
        </authorList>
    </citation>
    <scope>NUCLEOTIDE SEQUENCE [LARGE SCALE GENOMIC DNA]</scope>
    <source>
        <strain evidence="1">KlaHel</strain>
    </source>
</reference>
<name>A0A0B5J9W6_9VIRU</name>
<dbReference type="KEGG" id="vg:23462568"/>
<sequence length="102" mass="12094">MKKWRKKWQSSRLCLPFPSAGCAPLCSHPGKTSVGNVGLHHGFDFCHDSACLVWLAANRRRPKWRLWRLFVPLAKRRTSDNRFRAEGTLFLFFHQMFLFFQR</sequence>
<dbReference type="EMBL" id="KP136319">
    <property type="protein sequence ID" value="AJF97651.1"/>
    <property type="molecule type" value="Genomic_DNA"/>
</dbReference>